<gene>
    <name evidence="3" type="ORF">GCM10011600_18930</name>
</gene>
<feature type="transmembrane region" description="Helical" evidence="2">
    <location>
        <begin position="439"/>
        <end position="460"/>
    </location>
</feature>
<feature type="transmembrane region" description="Helical" evidence="2">
    <location>
        <begin position="82"/>
        <end position="102"/>
    </location>
</feature>
<keyword evidence="2" id="KW-1133">Transmembrane helix</keyword>
<comment type="caution">
    <text evidence="3">The sequence shown here is derived from an EMBL/GenBank/DDBJ whole genome shotgun (WGS) entry which is preliminary data.</text>
</comment>
<evidence type="ECO:0000313" key="4">
    <source>
        <dbReference type="Proteomes" id="UP000617531"/>
    </source>
</evidence>
<reference evidence="3" key="2">
    <citation type="submission" date="2020-09" db="EMBL/GenBank/DDBJ databases">
        <authorList>
            <person name="Sun Q."/>
            <person name="Zhou Y."/>
        </authorList>
    </citation>
    <scope>NUCLEOTIDE SEQUENCE</scope>
    <source>
        <strain evidence="3">CGMCC 1.16548</strain>
    </source>
</reference>
<protein>
    <recommendedName>
        <fullName evidence="5">PNPLA domain-containing protein</fullName>
    </recommendedName>
</protein>
<evidence type="ECO:0008006" key="5">
    <source>
        <dbReference type="Google" id="ProtNLM"/>
    </source>
</evidence>
<evidence type="ECO:0000313" key="3">
    <source>
        <dbReference type="EMBL" id="GHF18211.1"/>
    </source>
</evidence>
<sequence length="1053" mass="110511">MSDLIHRVAARARSMPVVLVALVVLFLAFEEVDRVAGQFPGTQSNTLSILGMTGPLALTRIGGWEGWAATMGPDPVIPASPWAAIVLYLVLDLAFIGVYSYLISRGIARWMPPVAGSSEKRVAELTDDERARRLSRWRAVVAWLILLGADLVEDALLGVAAGVLAAHEPFPLALQWAIAAASTIKFGALALLVLSFVQLSQFRGDVRAMLRRGWHAVYAQRLSVVVVLVLAALSLLPPWHELLEQLPDVERAWADTARGWGHFAAALFAILLLAVTSFLLGRKRAQLYWETHVRGRGGAGEARSYGPTTPETARTAWPGRRYVLWVLPFAIVLVTALIYAAGPLRDHIDAVPLTVFLVATSGIVVVSGALEVWLKRRPRKLGKPIPSGRPEDRAFVLRVAAAGDILAVLVIIVGALGVARSFGSLVIVGAAGGAVDPGTFWRSVVFTVLAIGVAMTLALLPGRLAIESPDDPPAPSGGRLRRAALREFDPRQDCPSITGLGIAIVAVVAVTAVGFIGAAGLWPLTVGGALGVVAVAVGLLGAITSLLGLIVLSLRRRRPLALFELLGFRSDPVIALVLVIPLVVAQLSGSVALHGVDRTAIDPEQVERPDLEQAFADWIDRSAGCESTVDGVAVRPLVLVAAEGGGIRAATWTVATLAEFAADGRCAADSVFLSSGVSGGSIGLAVAATLDRDDDGDAAGPDPDYPDRVRAAIDDIGDSAALPAALVGLFGSDPLASTTGLRSPTFEDPTRWRDRAALIEDAWRAADDRLALPWGADPAAPTGLVVFNSTDILSGCRVAVSQVELGTGRFGSTTDESHGGDTEGNAQRPRCDQGSAEPPLTLDLVDFFGSCGFGADWATASMLSARFPVVTPGGVIDRSAACGADEGAAGDDRDRLHLVDGGYAENSGLGLIADIAPDLARVVDAYNAEADVDVVPYLVYIQNSPGAYLAARAQESVPELSVPIAGFGTKATQVTPNAWIQRAMAAFDMTSEQVVIAAAGTEPSVTVPLGWGLSDATYDQLLAAARTQASSDACAVPEWSEYHCVGELLDLFD</sequence>
<name>A0A8J3GQZ2_9MICO</name>
<feature type="transmembrane region" description="Helical" evidence="2">
    <location>
        <begin position="528"/>
        <end position="552"/>
    </location>
</feature>
<dbReference type="Proteomes" id="UP000617531">
    <property type="component" value="Unassembled WGS sequence"/>
</dbReference>
<keyword evidence="2" id="KW-0472">Membrane</keyword>
<dbReference type="EMBL" id="BNAI01000003">
    <property type="protein sequence ID" value="GHF18211.1"/>
    <property type="molecule type" value="Genomic_DNA"/>
</dbReference>
<evidence type="ECO:0000256" key="2">
    <source>
        <dbReference type="SAM" id="Phobius"/>
    </source>
</evidence>
<feature type="transmembrane region" description="Helical" evidence="2">
    <location>
        <begin position="500"/>
        <end position="522"/>
    </location>
</feature>
<reference evidence="3" key="1">
    <citation type="journal article" date="2014" name="Int. J. Syst. Evol. Microbiol.">
        <title>Complete genome sequence of Corynebacterium casei LMG S-19264T (=DSM 44701T), isolated from a smear-ripened cheese.</title>
        <authorList>
            <consortium name="US DOE Joint Genome Institute (JGI-PGF)"/>
            <person name="Walter F."/>
            <person name="Albersmeier A."/>
            <person name="Kalinowski J."/>
            <person name="Ruckert C."/>
        </authorList>
    </citation>
    <scope>NUCLEOTIDE SEQUENCE</scope>
    <source>
        <strain evidence="3">CGMCC 1.16548</strain>
    </source>
</reference>
<dbReference type="SUPFAM" id="SSF52151">
    <property type="entry name" value="FabD/lysophospholipase-like"/>
    <property type="match status" value="1"/>
</dbReference>
<dbReference type="InterPro" id="IPR016035">
    <property type="entry name" value="Acyl_Trfase/lysoPLipase"/>
</dbReference>
<organism evidence="3 4">
    <name type="scientific">Pseudolysinimonas yzui</name>
    <dbReference type="NCBI Taxonomy" id="2708254"/>
    <lineage>
        <taxon>Bacteria</taxon>
        <taxon>Bacillati</taxon>
        <taxon>Actinomycetota</taxon>
        <taxon>Actinomycetes</taxon>
        <taxon>Micrococcales</taxon>
        <taxon>Microbacteriaceae</taxon>
        <taxon>Pseudolysinimonas</taxon>
    </lineage>
</organism>
<keyword evidence="2" id="KW-0812">Transmembrane</keyword>
<feature type="transmembrane region" description="Helical" evidence="2">
    <location>
        <begin position="395"/>
        <end position="419"/>
    </location>
</feature>
<feature type="transmembrane region" description="Helical" evidence="2">
    <location>
        <begin position="140"/>
        <end position="167"/>
    </location>
</feature>
<feature type="transmembrane region" description="Helical" evidence="2">
    <location>
        <begin position="322"/>
        <end position="341"/>
    </location>
</feature>
<accession>A0A8J3GQZ2</accession>
<feature type="transmembrane region" description="Helical" evidence="2">
    <location>
        <begin position="353"/>
        <end position="374"/>
    </location>
</feature>
<feature type="transmembrane region" description="Helical" evidence="2">
    <location>
        <begin position="218"/>
        <end position="239"/>
    </location>
</feature>
<evidence type="ECO:0000256" key="1">
    <source>
        <dbReference type="SAM" id="MobiDB-lite"/>
    </source>
</evidence>
<feature type="region of interest" description="Disordered" evidence="1">
    <location>
        <begin position="808"/>
        <end position="835"/>
    </location>
</feature>
<feature type="transmembrane region" description="Helical" evidence="2">
    <location>
        <begin position="259"/>
        <end position="280"/>
    </location>
</feature>
<keyword evidence="4" id="KW-1185">Reference proteome</keyword>
<feature type="transmembrane region" description="Helical" evidence="2">
    <location>
        <begin position="573"/>
        <end position="593"/>
    </location>
</feature>
<dbReference type="RefSeq" id="WP_191283237.1">
    <property type="nucleotide sequence ID" value="NZ_BNAI01000003.1"/>
</dbReference>
<dbReference type="AlphaFoldDB" id="A0A8J3GQZ2"/>
<proteinExistence type="predicted"/>
<feature type="transmembrane region" description="Helical" evidence="2">
    <location>
        <begin position="173"/>
        <end position="197"/>
    </location>
</feature>